<keyword evidence="4" id="KW-0813">Transport</keyword>
<dbReference type="VEuPathDB" id="TriTrypDB:LdBPK_090410.1"/>
<dbReference type="InterPro" id="IPR036259">
    <property type="entry name" value="MFS_trans_sf"/>
</dbReference>
<feature type="transmembrane region" description="Helical" evidence="11">
    <location>
        <begin position="929"/>
        <end position="951"/>
    </location>
</feature>
<dbReference type="Gene3D" id="1.20.1250.20">
    <property type="entry name" value="MFS general substrate transporter like domains"/>
    <property type="match status" value="2"/>
</dbReference>
<keyword evidence="9" id="KW-0539">Nucleus</keyword>
<evidence type="ECO:0000256" key="10">
    <source>
        <dbReference type="SAM" id="MobiDB-lite"/>
    </source>
</evidence>
<dbReference type="Proteomes" id="UP000318447">
    <property type="component" value="Unassembled WGS sequence"/>
</dbReference>
<dbReference type="GO" id="GO:0005886">
    <property type="term" value="C:plasma membrane"/>
    <property type="evidence" value="ECO:0007669"/>
    <property type="project" value="UniProtKB-SubCell"/>
</dbReference>
<dbReference type="VEuPathDB" id="TriTrypDB:LdCL_090008100"/>
<feature type="transmembrane region" description="Helical" evidence="11">
    <location>
        <begin position="815"/>
        <end position="837"/>
    </location>
</feature>
<feature type="transmembrane region" description="Helical" evidence="11">
    <location>
        <begin position="517"/>
        <end position="535"/>
    </location>
</feature>
<evidence type="ECO:0000256" key="3">
    <source>
        <dbReference type="ARBA" id="ARBA00005287"/>
    </source>
</evidence>
<dbReference type="VEuPathDB" id="TriTrypDB:LDHU3_09.0410"/>
<gene>
    <name evidence="12" type="ORF">CGC21_18405</name>
</gene>
<evidence type="ECO:0000256" key="8">
    <source>
        <dbReference type="ARBA" id="ARBA00023136"/>
    </source>
</evidence>
<evidence type="ECO:0000256" key="5">
    <source>
        <dbReference type="ARBA" id="ARBA00022475"/>
    </source>
</evidence>
<keyword evidence="8 11" id="KW-0472">Membrane</keyword>
<proteinExistence type="inferred from homology"/>
<dbReference type="VEuPathDB" id="TriTrypDB:LdBPK_090420.1"/>
<dbReference type="VEuPathDB" id="TriTrypDB:LDHU3_09.0380"/>
<dbReference type="GO" id="GO:0005634">
    <property type="term" value="C:nucleus"/>
    <property type="evidence" value="ECO:0007669"/>
    <property type="project" value="UniProtKB-SubCell"/>
</dbReference>
<comment type="subcellular location">
    <subcellularLocation>
        <location evidence="2">Cell membrane</location>
        <topology evidence="2">Multi-pass membrane protein</topology>
    </subcellularLocation>
    <subcellularLocation>
        <location evidence="1">Nucleus</location>
    </subcellularLocation>
</comment>
<evidence type="ECO:0000313" key="12">
    <source>
        <dbReference type="EMBL" id="TPP41914.1"/>
    </source>
</evidence>
<feature type="transmembrane region" description="Helical" evidence="11">
    <location>
        <begin position="776"/>
        <end position="795"/>
    </location>
</feature>
<keyword evidence="5" id="KW-1003">Cell membrane</keyword>
<feature type="transmembrane region" description="Helical" evidence="11">
    <location>
        <begin position="844"/>
        <end position="863"/>
    </location>
</feature>
<comment type="caution">
    <text evidence="12">The sequence shown here is derived from an EMBL/GenBank/DDBJ whole genome shotgun (WGS) entry which is preliminary data.</text>
</comment>
<feature type="compositionally biased region" description="Low complexity" evidence="10">
    <location>
        <begin position="1279"/>
        <end position="1316"/>
    </location>
</feature>
<dbReference type="PANTHER" id="PTHR23517:SF3">
    <property type="entry name" value="INTEGRAL MEMBRANE TRANSPORT PROTEIN"/>
    <property type="match status" value="1"/>
</dbReference>
<feature type="compositionally biased region" description="Low complexity" evidence="10">
    <location>
        <begin position="74"/>
        <end position="91"/>
    </location>
</feature>
<sequence length="1635" mass="172831">MPLIRPGMPKPPQGFDVVLVKLEEYDEQMKLATQEESKGVVGVTTRPRHRGRSGGCGARKRTRDDDANDEDGTVSPPAEASSTVAAVESEVGTSTAGDGNAEAKEEAPIPPLWRMAAINRARTRYVFLAYYKQHIISKEVYDYCVDTRLIDGGLARRWRLPGYERLCCTACGVPGAASLAASITSKYALRDRQERRLTTSASQQRIHDTATCLCRVPAAQRRSKYFDSSGDGLLEELFPEGRHHRQQGAGARNRQQNGTLPFGGAVIYMQARPPTWNSAHSLVAASRTMRRFAAMQYAVFGGANGLVLSTSRPAGRGCAVPSTCSAVASDRGSRGGGVGQHARCLDRVRFCALSQRTVGATSQAPRGGAGLISLSQRMRATADVALPLASGTLTPLREGRRKVTERLSEEQNLLQDYDGHHYGAAPLPAPEQEQPLGHYFSVTYAELLKAHVLDVHLPNILIGISASIEVPLVTILGRRIGANYSSIADYISVMALCRTLLDIPFGITVEYVGVRNVMFLCLFLNIVASLIGLNVSNGASLFAFCMLSGISLGGFFLARHIFVAGITSKKYRGLLMAILSGLLRWAHVIGPVASGIFASYSGDVRYSFVLSAIANSIAFGTLAIATQSTRCQQVCERTCRASLASSVARTPLHSEQEEDASDIVWHHPGVTGRDGAYVATALLPPATASFPTKSGVSSSLPDSANHRVIVGAERNGSTSPPHAHHLHHTHANGGVATRPRSCSAASTASASLHPDTGACQEHNFHLTTLWSTFVDYWSVIWRLGLYIVLATVLRANRKLLISFAGMRAAMTDAQVSYLMGFSFIFDALLFPLGGLMMDLLGRQFAMVPTAVGLGIVFMFLPLCTTELKLYVAASAFGIVDALGCGIIMTLTADRAPPRCGAPFFGIMRTVQDMGHVVGARGVSSLMRYAGFDVCCWMLTVAGFFTAVWGMYGVPSDTEALPEAPRLEQAAVVAHERRLHMLSSYSQSSEETAPLAEAAETTLHAATLLVSIALCVALAYFTFLNVPVEAEEPGSTATASAGDGVSAMVGAAPSGALPGTGSDGAEYGHAYDPLLLLPHELPLYTSITRYVSLAEDTTLGIAYRWLLINGLHYSPREVYGERRLREWGYCYSSSVGGPSGGKDVDVALSGAGMRVSDRPSSAVAASLSSAGSAMAAMKPEVWTDHLLYGAEKVLESVNVGYENRMRARAAQAHAVAAQLASAAHPSPPPHRASSQSAAPLLTAPRKPLLRIQLLELGSGLLGGTLRDVRRPPLSLHHGASDASGSSATPARATPPARRAATAAAAGSPGMAPSAAGFAHHHHHSNSSVSSDHRQQISSHAALYAPSSLLSSSVAGLSTAITDAVSSVTTRGTDSAHLSDPVAGAPVADYAGSCPLFTGGGGGASSAGAQLGVVLPRVEGDVISVEQAYSEGCHMRPPTPAASNSTPARALSAAASASPLPRASAAFQLRCFAVPLLYEDQRFHVRLGCCLPLGALLPVSLCVPPDVLTLNCAVAVHRVTFTGHLYAAFHGARVELSFPTAPLFTAVVKVMPDTSDASSGSGSVAEVTLTEAHNEKVQEVVLLAVRRLIESLTYPKVLVGELVCRRPSGAGGTAEGGAEMQLQLRWTRQTASLPLCM</sequence>
<name>A0A504X1C5_LEIDO</name>
<evidence type="ECO:0000256" key="11">
    <source>
        <dbReference type="SAM" id="Phobius"/>
    </source>
</evidence>
<organism evidence="12 13">
    <name type="scientific">Leishmania donovani</name>
    <dbReference type="NCBI Taxonomy" id="5661"/>
    <lineage>
        <taxon>Eukaryota</taxon>
        <taxon>Discoba</taxon>
        <taxon>Euglenozoa</taxon>
        <taxon>Kinetoplastea</taxon>
        <taxon>Metakinetoplastina</taxon>
        <taxon>Trypanosomatida</taxon>
        <taxon>Trypanosomatidae</taxon>
        <taxon>Leishmaniinae</taxon>
        <taxon>Leishmania</taxon>
    </lineage>
</organism>
<dbReference type="VEuPathDB" id="TriTrypDB:LdBPK_090240.1"/>
<dbReference type="VEuPathDB" id="TriTrypDB:LdCL_090008000"/>
<feature type="transmembrane region" description="Helical" evidence="11">
    <location>
        <begin position="1002"/>
        <end position="1022"/>
    </location>
</feature>
<feature type="region of interest" description="Disordered" evidence="10">
    <location>
        <begin position="31"/>
        <end position="105"/>
    </location>
</feature>
<dbReference type="InterPro" id="IPR011701">
    <property type="entry name" value="MFS"/>
</dbReference>
<dbReference type="Pfam" id="PF01125">
    <property type="entry name" value="BUD31"/>
    <property type="match status" value="1"/>
</dbReference>
<evidence type="ECO:0000256" key="1">
    <source>
        <dbReference type="ARBA" id="ARBA00004123"/>
    </source>
</evidence>
<dbReference type="SUPFAM" id="SSF103473">
    <property type="entry name" value="MFS general substrate transporter"/>
    <property type="match status" value="1"/>
</dbReference>
<evidence type="ECO:0000256" key="4">
    <source>
        <dbReference type="ARBA" id="ARBA00022448"/>
    </source>
</evidence>
<evidence type="ECO:0000313" key="13">
    <source>
        <dbReference type="Proteomes" id="UP000318447"/>
    </source>
</evidence>
<feature type="transmembrane region" description="Helical" evidence="11">
    <location>
        <begin position="541"/>
        <end position="562"/>
    </location>
</feature>
<evidence type="ECO:0000256" key="7">
    <source>
        <dbReference type="ARBA" id="ARBA00022989"/>
    </source>
</evidence>
<accession>A0A504X1C5</accession>
<dbReference type="PANTHER" id="PTHR23517">
    <property type="entry name" value="RESISTANCE PROTEIN MDTM, PUTATIVE-RELATED-RELATED"/>
    <property type="match status" value="1"/>
</dbReference>
<dbReference type="FunFam" id="1.20.1250.20:FF:000861">
    <property type="entry name" value="Integral membrane transport protein, putative"/>
    <property type="match status" value="1"/>
</dbReference>
<feature type="region of interest" description="Disordered" evidence="10">
    <location>
        <begin position="1271"/>
        <end position="1335"/>
    </location>
</feature>
<dbReference type="GO" id="GO:0022857">
    <property type="term" value="F:transmembrane transporter activity"/>
    <property type="evidence" value="ECO:0007669"/>
    <property type="project" value="InterPro"/>
</dbReference>
<comment type="similarity">
    <text evidence="3">Belongs to the BUD31 (G10) family.</text>
</comment>
<dbReference type="InterPro" id="IPR001748">
    <property type="entry name" value="BUD31"/>
</dbReference>
<evidence type="ECO:0000256" key="2">
    <source>
        <dbReference type="ARBA" id="ARBA00004651"/>
    </source>
</evidence>
<protein>
    <submittedName>
        <fullName evidence="12">G10 family protein</fullName>
    </submittedName>
</protein>
<feature type="transmembrane region" description="Helical" evidence="11">
    <location>
        <begin position="869"/>
        <end position="890"/>
    </location>
</feature>
<reference evidence="13" key="1">
    <citation type="submission" date="2019-02" db="EMBL/GenBank/DDBJ databases">
        <title>FDA dAtabase for Regulatory Grade micrObial Sequences (FDA-ARGOS): Supporting development and validation of Infectious Disease Dx tests.</title>
        <authorList>
            <person name="Duncan R."/>
            <person name="Fisher C."/>
            <person name="Tallon L."/>
            <person name="Sadzewicz L."/>
            <person name="Sengamalay N."/>
            <person name="Ott S."/>
            <person name="Godinez A."/>
            <person name="Nagaraj S."/>
            <person name="Vavikolanu K."/>
            <person name="Nadendla S."/>
            <person name="Aluvathingal J."/>
            <person name="Sichtig H."/>
        </authorList>
    </citation>
    <scope>NUCLEOTIDE SEQUENCE [LARGE SCALE GENOMIC DNA]</scope>
    <source>
        <strain evidence="13">FDAARGOS_361</strain>
    </source>
</reference>
<dbReference type="EMBL" id="RHLC01000045">
    <property type="protein sequence ID" value="TPP41914.1"/>
    <property type="molecule type" value="Genomic_DNA"/>
</dbReference>
<keyword evidence="6 11" id="KW-0812">Transmembrane</keyword>
<evidence type="ECO:0000256" key="6">
    <source>
        <dbReference type="ARBA" id="ARBA00022692"/>
    </source>
</evidence>
<dbReference type="VEuPathDB" id="TriTrypDB:LdCL_090007900"/>
<keyword evidence="7 11" id="KW-1133">Transmembrane helix</keyword>
<feature type="region of interest" description="Disordered" evidence="10">
    <location>
        <begin position="716"/>
        <end position="740"/>
    </location>
</feature>
<feature type="transmembrane region" description="Helical" evidence="11">
    <location>
        <begin position="574"/>
        <end position="600"/>
    </location>
</feature>
<feature type="transmembrane region" description="Helical" evidence="11">
    <location>
        <begin position="606"/>
        <end position="625"/>
    </location>
</feature>
<dbReference type="VEuPathDB" id="TriTrypDB:LDHU3_09.0360"/>
<dbReference type="InterPro" id="IPR050171">
    <property type="entry name" value="MFS_Transporters"/>
</dbReference>
<dbReference type="Pfam" id="PF07690">
    <property type="entry name" value="MFS_1"/>
    <property type="match status" value="1"/>
</dbReference>
<evidence type="ECO:0000256" key="9">
    <source>
        <dbReference type="ARBA" id="ARBA00023242"/>
    </source>
</evidence>